<protein>
    <recommendedName>
        <fullName evidence="11">Vacuolar membrane PQ loop repeat protein</fullName>
    </recommendedName>
</protein>
<feature type="compositionally biased region" description="Polar residues" evidence="7">
    <location>
        <begin position="130"/>
        <end position="142"/>
    </location>
</feature>
<evidence type="ECO:0000256" key="6">
    <source>
        <dbReference type="ARBA" id="ARBA00050768"/>
    </source>
</evidence>
<dbReference type="SMART" id="SM00679">
    <property type="entry name" value="CTNS"/>
    <property type="match status" value="2"/>
</dbReference>
<dbReference type="PANTHER" id="PTHR16201">
    <property type="entry name" value="SEVEN TRANSMEMBRANE PROTEIN 1-RELATED"/>
    <property type="match status" value="1"/>
</dbReference>
<feature type="transmembrane region" description="Helical" evidence="8">
    <location>
        <begin position="202"/>
        <end position="221"/>
    </location>
</feature>
<dbReference type="FunFam" id="1.20.1280.290:FF:000012">
    <property type="entry name" value="Vacuolar membrane PQ loop repeat protein"/>
    <property type="match status" value="1"/>
</dbReference>
<comment type="subcellular location">
    <subcellularLocation>
        <location evidence="1">Membrane</location>
        <topology evidence="1">Multi-pass membrane protein</topology>
    </subcellularLocation>
</comment>
<feature type="region of interest" description="Disordered" evidence="7">
    <location>
        <begin position="340"/>
        <end position="360"/>
    </location>
</feature>
<dbReference type="OrthoDB" id="8048523at2759"/>
<dbReference type="InterPro" id="IPR051415">
    <property type="entry name" value="LAAT-1"/>
</dbReference>
<sequence length="360" mass="38550">MSPDAIPLTLNEALSGISGSISLAAWIFLLVPQLLENYQQGSADGISLTFLFIWFIGDVTNLAGALWAGLVPTVIALAIYFCFADAILIGQCLYYNAVNKRREKQEEEGKSRNGHPGSAPREETPLLNGTADTTTSKSTRQHSLTDVRPDNLGLPGSRRRSSATSNKSHPRRRTNSSNSGTLAPILEDNKPTRTRAYLKNTLSVVMILVVGTAGWAIAYRVGAWTPTPTGPIGDLDGEVGINAHSTPIGASILGYISAIAYLGARIPQILQNQRSRSCAGLSLLFFMLSLLGNATYGAGILLHSLEKEYVVLNLPWLIGSLGTMVEDGVIFGQFSVFGEGEEGGKEGEAREEEGRESAVV</sequence>
<comment type="similarity">
    <text evidence="5">Belongs to the laat-1 family.</text>
</comment>
<evidence type="ECO:0000256" key="1">
    <source>
        <dbReference type="ARBA" id="ARBA00004141"/>
    </source>
</evidence>
<name>A0A4U0V3E3_9PEZI</name>
<feature type="region of interest" description="Disordered" evidence="7">
    <location>
        <begin position="105"/>
        <end position="187"/>
    </location>
</feature>
<proteinExistence type="inferred from homology"/>
<evidence type="ECO:0000256" key="8">
    <source>
        <dbReference type="SAM" id="Phobius"/>
    </source>
</evidence>
<organism evidence="9 10">
    <name type="scientific">Friedmanniomyces endolithicus</name>
    <dbReference type="NCBI Taxonomy" id="329885"/>
    <lineage>
        <taxon>Eukaryota</taxon>
        <taxon>Fungi</taxon>
        <taxon>Dikarya</taxon>
        <taxon>Ascomycota</taxon>
        <taxon>Pezizomycotina</taxon>
        <taxon>Dothideomycetes</taxon>
        <taxon>Dothideomycetidae</taxon>
        <taxon>Mycosphaerellales</taxon>
        <taxon>Teratosphaeriaceae</taxon>
        <taxon>Friedmanniomyces</taxon>
    </lineage>
</organism>
<feature type="transmembrane region" description="Helical" evidence="8">
    <location>
        <begin position="283"/>
        <end position="305"/>
    </location>
</feature>
<evidence type="ECO:0000256" key="5">
    <source>
        <dbReference type="ARBA" id="ARBA00038039"/>
    </source>
</evidence>
<evidence type="ECO:0000256" key="3">
    <source>
        <dbReference type="ARBA" id="ARBA00022989"/>
    </source>
</evidence>
<evidence type="ECO:0000256" key="2">
    <source>
        <dbReference type="ARBA" id="ARBA00022692"/>
    </source>
</evidence>
<dbReference type="AlphaFoldDB" id="A0A4U0V3E3"/>
<dbReference type="GO" id="GO:0098852">
    <property type="term" value="C:lytic vacuole membrane"/>
    <property type="evidence" value="ECO:0007669"/>
    <property type="project" value="UniProtKB-ARBA"/>
</dbReference>
<dbReference type="GO" id="GO:0015174">
    <property type="term" value="F:basic amino acid transmembrane transporter activity"/>
    <property type="evidence" value="ECO:0007669"/>
    <property type="project" value="UniProtKB-ARBA"/>
</dbReference>
<dbReference type="GO" id="GO:0034486">
    <property type="term" value="P:vacuolar transmembrane transport"/>
    <property type="evidence" value="ECO:0007669"/>
    <property type="project" value="UniProtKB-ARBA"/>
</dbReference>
<feature type="transmembrane region" description="Helical" evidence="8">
    <location>
        <begin position="241"/>
        <end position="262"/>
    </location>
</feature>
<dbReference type="Proteomes" id="UP000310066">
    <property type="component" value="Unassembled WGS sequence"/>
</dbReference>
<dbReference type="EMBL" id="NAJP01000020">
    <property type="protein sequence ID" value="TKA43171.1"/>
    <property type="molecule type" value="Genomic_DNA"/>
</dbReference>
<accession>A0A4U0V3E3</accession>
<evidence type="ECO:0000256" key="4">
    <source>
        <dbReference type="ARBA" id="ARBA00023136"/>
    </source>
</evidence>
<dbReference type="Gene3D" id="1.20.1280.290">
    <property type="match status" value="2"/>
</dbReference>
<evidence type="ECO:0000313" key="9">
    <source>
        <dbReference type="EMBL" id="TKA43171.1"/>
    </source>
</evidence>
<feature type="transmembrane region" description="Helical" evidence="8">
    <location>
        <begin position="47"/>
        <end position="68"/>
    </location>
</feature>
<keyword evidence="3 8" id="KW-1133">Transmembrane helix</keyword>
<comment type="caution">
    <text evidence="9">The sequence shown here is derived from an EMBL/GenBank/DDBJ whole genome shotgun (WGS) entry which is preliminary data.</text>
</comment>
<evidence type="ECO:0000313" key="10">
    <source>
        <dbReference type="Proteomes" id="UP000310066"/>
    </source>
</evidence>
<dbReference type="Pfam" id="PF04193">
    <property type="entry name" value="PQ-loop"/>
    <property type="match status" value="2"/>
</dbReference>
<dbReference type="InterPro" id="IPR006603">
    <property type="entry name" value="PQ-loop_rpt"/>
</dbReference>
<feature type="compositionally biased region" description="Basic and acidic residues" evidence="7">
    <location>
        <begin position="342"/>
        <end position="360"/>
    </location>
</feature>
<keyword evidence="4 8" id="KW-0472">Membrane</keyword>
<comment type="catalytic activity">
    <reaction evidence="6">
        <text>L-histidine(out) + L-arginine(in) = L-histidine(in) + L-arginine(out)</text>
        <dbReference type="Rhea" id="RHEA:71063"/>
        <dbReference type="ChEBI" id="CHEBI:32682"/>
        <dbReference type="ChEBI" id="CHEBI:57595"/>
    </reaction>
</comment>
<evidence type="ECO:0000256" key="7">
    <source>
        <dbReference type="SAM" id="MobiDB-lite"/>
    </source>
</evidence>
<evidence type="ECO:0008006" key="11">
    <source>
        <dbReference type="Google" id="ProtNLM"/>
    </source>
</evidence>
<feature type="transmembrane region" description="Helical" evidence="8">
    <location>
        <begin position="13"/>
        <end position="35"/>
    </location>
</feature>
<reference evidence="9 10" key="1">
    <citation type="submission" date="2017-03" db="EMBL/GenBank/DDBJ databases">
        <title>Genomes of endolithic fungi from Antarctica.</title>
        <authorList>
            <person name="Coleine C."/>
            <person name="Masonjones S."/>
            <person name="Stajich J.E."/>
        </authorList>
    </citation>
    <scope>NUCLEOTIDE SEQUENCE [LARGE SCALE GENOMIC DNA]</scope>
    <source>
        <strain evidence="9 10">CCFEE 5311</strain>
    </source>
</reference>
<feature type="transmembrane region" description="Helical" evidence="8">
    <location>
        <begin position="74"/>
        <end position="95"/>
    </location>
</feature>
<keyword evidence="2 8" id="KW-0812">Transmembrane</keyword>
<dbReference type="PANTHER" id="PTHR16201:SF44">
    <property type="entry name" value="SEVEN TRANSMEMBRANE PROTEIN 1"/>
    <property type="match status" value="1"/>
</dbReference>
<dbReference type="FunFam" id="1.20.1280.290:FF:000009">
    <property type="entry name" value="PQ loop repeat family protein"/>
    <property type="match status" value="1"/>
</dbReference>
<gene>
    <name evidence="9" type="ORF">B0A54_06120</name>
</gene>